<feature type="transmembrane region" description="Helical" evidence="1">
    <location>
        <begin position="206"/>
        <end position="226"/>
    </location>
</feature>
<dbReference type="EMBL" id="FQXK01000008">
    <property type="protein sequence ID" value="SHH89790.1"/>
    <property type="molecule type" value="Genomic_DNA"/>
</dbReference>
<dbReference type="AlphaFoldDB" id="A0A1M5WQL8"/>
<dbReference type="GeneID" id="89509579"/>
<dbReference type="InterPro" id="IPR050469">
    <property type="entry name" value="Diguanylate_Cyclase"/>
</dbReference>
<feature type="transmembrane region" description="Helical" evidence="1">
    <location>
        <begin position="340"/>
        <end position="360"/>
    </location>
</feature>
<dbReference type="PROSITE" id="PS50887">
    <property type="entry name" value="GGDEF"/>
    <property type="match status" value="1"/>
</dbReference>
<dbReference type="InterPro" id="IPR043128">
    <property type="entry name" value="Rev_trsase/Diguanyl_cyclase"/>
</dbReference>
<protein>
    <submittedName>
        <fullName evidence="3">Diguanylate cyclase (GGDEF) domain-containing protein</fullName>
    </submittedName>
</protein>
<dbReference type="Gene3D" id="3.30.70.270">
    <property type="match status" value="1"/>
</dbReference>
<dbReference type="GO" id="GO:0052621">
    <property type="term" value="F:diguanylate cyclase activity"/>
    <property type="evidence" value="ECO:0007669"/>
    <property type="project" value="TreeGrafter"/>
</dbReference>
<evidence type="ECO:0000313" key="4">
    <source>
        <dbReference type="Proteomes" id="UP000184278"/>
    </source>
</evidence>
<feature type="transmembrane region" description="Helical" evidence="1">
    <location>
        <begin position="9"/>
        <end position="27"/>
    </location>
</feature>
<dbReference type="InterPro" id="IPR000160">
    <property type="entry name" value="GGDEF_dom"/>
</dbReference>
<keyword evidence="4" id="KW-1185">Reference proteome</keyword>
<dbReference type="CDD" id="cd01949">
    <property type="entry name" value="GGDEF"/>
    <property type="match status" value="1"/>
</dbReference>
<evidence type="ECO:0000313" key="3">
    <source>
        <dbReference type="EMBL" id="SHH89790.1"/>
    </source>
</evidence>
<name>A0A1M5WQL8_BUTFI</name>
<dbReference type="Proteomes" id="UP000184278">
    <property type="component" value="Unassembled WGS sequence"/>
</dbReference>
<dbReference type="InterPro" id="IPR029787">
    <property type="entry name" value="Nucleotide_cyclase"/>
</dbReference>
<dbReference type="NCBIfam" id="TIGR00254">
    <property type="entry name" value="GGDEF"/>
    <property type="match status" value="1"/>
</dbReference>
<evidence type="ECO:0000259" key="2">
    <source>
        <dbReference type="PROSITE" id="PS50887"/>
    </source>
</evidence>
<dbReference type="SMART" id="SM00267">
    <property type="entry name" value="GGDEF"/>
    <property type="match status" value="1"/>
</dbReference>
<gene>
    <name evidence="3" type="ORF">SAMN02745229_01120</name>
</gene>
<dbReference type="STRING" id="1121131.SAMN02745229_01120"/>
<proteinExistence type="predicted"/>
<feature type="transmembrane region" description="Helical" evidence="1">
    <location>
        <begin position="380"/>
        <end position="398"/>
    </location>
</feature>
<keyword evidence="1" id="KW-0812">Transmembrane</keyword>
<organism evidence="3 4">
    <name type="scientific">Butyrivibrio fibrisolvens DSM 3071</name>
    <dbReference type="NCBI Taxonomy" id="1121131"/>
    <lineage>
        <taxon>Bacteria</taxon>
        <taxon>Bacillati</taxon>
        <taxon>Bacillota</taxon>
        <taxon>Clostridia</taxon>
        <taxon>Lachnospirales</taxon>
        <taxon>Lachnospiraceae</taxon>
        <taxon>Butyrivibrio</taxon>
    </lineage>
</organism>
<feature type="transmembrane region" description="Helical" evidence="1">
    <location>
        <begin position="177"/>
        <end position="199"/>
    </location>
</feature>
<dbReference type="SUPFAM" id="SSF55073">
    <property type="entry name" value="Nucleotide cyclase"/>
    <property type="match status" value="1"/>
</dbReference>
<dbReference type="RefSeq" id="WP_073386155.1">
    <property type="nucleotide sequence ID" value="NZ_FQXK01000008.1"/>
</dbReference>
<dbReference type="OrthoDB" id="9762533at2"/>
<dbReference type="PANTHER" id="PTHR45138:SF9">
    <property type="entry name" value="DIGUANYLATE CYCLASE DGCM-RELATED"/>
    <property type="match status" value="1"/>
</dbReference>
<feature type="transmembrane region" description="Helical" evidence="1">
    <location>
        <begin position="273"/>
        <end position="291"/>
    </location>
</feature>
<reference evidence="4" key="1">
    <citation type="submission" date="2016-11" db="EMBL/GenBank/DDBJ databases">
        <authorList>
            <person name="Varghese N."/>
            <person name="Submissions S."/>
        </authorList>
    </citation>
    <scope>NUCLEOTIDE SEQUENCE [LARGE SCALE GENOMIC DNA]</scope>
    <source>
        <strain evidence="4">DSM 3071</strain>
    </source>
</reference>
<keyword evidence="1" id="KW-1133">Transmembrane helix</keyword>
<dbReference type="Pfam" id="PF00990">
    <property type="entry name" value="GGDEF"/>
    <property type="match status" value="1"/>
</dbReference>
<dbReference type="PANTHER" id="PTHR45138">
    <property type="entry name" value="REGULATORY COMPONENTS OF SENSORY TRANSDUCTION SYSTEM"/>
    <property type="match status" value="1"/>
</dbReference>
<feature type="transmembrane region" description="Helical" evidence="1">
    <location>
        <begin position="297"/>
        <end position="319"/>
    </location>
</feature>
<feature type="domain" description="GGDEF" evidence="2">
    <location>
        <begin position="440"/>
        <end position="565"/>
    </location>
</feature>
<accession>A0A1M5WQL8</accession>
<sequence>MYKKSIHQNVITLIILFIAVTSIMLFFGSDAFSSKSAVSLGSLDDGYSISARNETNTSVKLSTFHIKNIRRGEIIRLYNDLPEDEIISPTIMFITYLSTVDVYVDGKLVYSYGHDYYNKGKIIPKKQHLITLDDKDKNESLEIVVVAGENGAFENFGPIYFGTRKDLVKSFLQKHRLVIFIGGFFIMYACLLLSLALYLTLQKKRALSLLASAGVGIIFGTYIYAYEDVFCFISNNDYFFTILEYISLYFIPLAIVLTIYSVQNYKAGIIQKIIEAVNLILPIIFIILHVSNKVHLSRFPIAIHILCVVDILFLFPPLVKRLYTEFRKEIESTTYTGINAFSYLTFGFISFMVMGFIEIVKYNVKIYGNNPDNFLTRVNYLTLGSLYFTICLFIYYLLNSIEHINSQYVKEQLEGLAYTDELTGLINRAKCMQFTKTLESPYAVVSIDLDRLKLVNDTYGHLEGDKMIRTFSELLSKAFDGASLIGRTGGDEFMVIYESPSANVCDKAIRTLEEYMAEFNQKKEKFTLSASMGYAYSSELSTMGFNDVFYLADSRMYEMKEKHHA</sequence>
<evidence type="ECO:0000256" key="1">
    <source>
        <dbReference type="SAM" id="Phobius"/>
    </source>
</evidence>
<feature type="transmembrane region" description="Helical" evidence="1">
    <location>
        <begin position="238"/>
        <end position="261"/>
    </location>
</feature>
<keyword evidence="1" id="KW-0472">Membrane</keyword>